<protein>
    <submittedName>
        <fullName evidence="3">Uncharacterized protein</fullName>
    </submittedName>
</protein>
<reference evidence="3" key="1">
    <citation type="submission" date="2021-01" db="EMBL/GenBank/DDBJ databases">
        <authorList>
            <person name="Corre E."/>
            <person name="Pelletier E."/>
            <person name="Niang G."/>
            <person name="Scheremetjew M."/>
            <person name="Finn R."/>
            <person name="Kale V."/>
            <person name="Holt S."/>
            <person name="Cochrane G."/>
            <person name="Meng A."/>
            <person name="Brown T."/>
            <person name="Cohen L."/>
        </authorList>
    </citation>
    <scope>NUCLEOTIDE SEQUENCE</scope>
    <source>
        <strain evidence="3">CCMP2078</strain>
    </source>
</reference>
<dbReference type="EMBL" id="HBEA01005229">
    <property type="protein sequence ID" value="CAD8254515.1"/>
    <property type="molecule type" value="Transcribed_RNA"/>
</dbReference>
<name>A0A6U0UKY6_9STRA</name>
<feature type="compositionally biased region" description="Pro residues" evidence="1">
    <location>
        <begin position="25"/>
        <end position="45"/>
    </location>
</feature>
<dbReference type="EMBL" id="HBEA01005228">
    <property type="protein sequence ID" value="CAD8254514.1"/>
    <property type="molecule type" value="Transcribed_RNA"/>
</dbReference>
<proteinExistence type="predicted"/>
<feature type="region of interest" description="Disordered" evidence="1">
    <location>
        <begin position="22"/>
        <end position="45"/>
    </location>
</feature>
<gene>
    <name evidence="2" type="ORF">PPYR1160_LOCUS4006</name>
    <name evidence="3" type="ORF">PPYR1160_LOCUS4007</name>
</gene>
<sequence length="104" mass="11254">MPAAIRKLGPAFKTLAEMDKTYISPPEPAPARVPAQKRPPPPPPAEGSVLYAIFERIISTCRKCGSQFMIHFQPGSKRVCEGGSLRVLEKKPTAATSAILARLL</sequence>
<accession>A0A6U0UKY6</accession>
<dbReference type="AlphaFoldDB" id="A0A6U0UKY6"/>
<evidence type="ECO:0000313" key="2">
    <source>
        <dbReference type="EMBL" id="CAD8254514.1"/>
    </source>
</evidence>
<evidence type="ECO:0000256" key="1">
    <source>
        <dbReference type="SAM" id="MobiDB-lite"/>
    </source>
</evidence>
<evidence type="ECO:0000313" key="3">
    <source>
        <dbReference type="EMBL" id="CAD8254515.1"/>
    </source>
</evidence>
<organism evidence="3">
    <name type="scientific">Pinguiococcus pyrenoidosus</name>
    <dbReference type="NCBI Taxonomy" id="172671"/>
    <lineage>
        <taxon>Eukaryota</taxon>
        <taxon>Sar</taxon>
        <taxon>Stramenopiles</taxon>
        <taxon>Ochrophyta</taxon>
        <taxon>Pinguiophyceae</taxon>
        <taxon>Pinguiochrysidales</taxon>
        <taxon>Pinguiochrysidaceae</taxon>
        <taxon>Pinguiococcus</taxon>
    </lineage>
</organism>